<comment type="caution">
    <text evidence="1">The sequence shown here is derived from an EMBL/GenBank/DDBJ whole genome shotgun (WGS) entry which is preliminary data.</text>
</comment>
<accession>A0A0H1R4S2</accession>
<dbReference type="AlphaFoldDB" id="A0A0H1R4S2"/>
<gene>
    <name evidence="1" type="ORF">SZ63_08745</name>
</gene>
<proteinExistence type="predicted"/>
<evidence type="ECO:0000313" key="1">
    <source>
        <dbReference type="EMBL" id="KLK87707.1"/>
    </source>
</evidence>
<dbReference type="EMBL" id="JXOJ01000004">
    <property type="protein sequence ID" value="KLK87707.1"/>
    <property type="molecule type" value="Genomic_DNA"/>
</dbReference>
<keyword evidence="2" id="KW-1185">Reference proteome</keyword>
<reference evidence="1 2" key="1">
    <citation type="journal article" date="2015" name="Int. J. Syst. Evol. Microbiol.">
        <title>Methanoculleus sediminis sp. nov., a methanogen from sediments near a submarine mud volcano.</title>
        <authorList>
            <person name="Chen S.C."/>
            <person name="Chen M.F."/>
            <person name="Lai M.C."/>
            <person name="Weng C.Y."/>
            <person name="Wu S.Y."/>
            <person name="Lin S."/>
            <person name="Yang T.F."/>
            <person name="Chen P.C."/>
        </authorList>
    </citation>
    <scope>NUCLEOTIDE SEQUENCE [LARGE SCALE GENOMIC DNA]</scope>
    <source>
        <strain evidence="1 2">S3Fa</strain>
    </source>
</reference>
<organism evidence="1 2">
    <name type="scientific">Methanoculleus sediminis</name>
    <dbReference type="NCBI Taxonomy" id="1550566"/>
    <lineage>
        <taxon>Archaea</taxon>
        <taxon>Methanobacteriati</taxon>
        <taxon>Methanobacteriota</taxon>
        <taxon>Stenosarchaea group</taxon>
        <taxon>Methanomicrobia</taxon>
        <taxon>Methanomicrobiales</taxon>
        <taxon>Methanomicrobiaceae</taxon>
        <taxon>Methanoculleus</taxon>
    </lineage>
</organism>
<name>A0A0H1R4S2_9EURY</name>
<protein>
    <submittedName>
        <fullName evidence="1">Uncharacterized protein</fullName>
    </submittedName>
</protein>
<dbReference type="Proteomes" id="UP000035301">
    <property type="component" value="Unassembled WGS sequence"/>
</dbReference>
<evidence type="ECO:0000313" key="2">
    <source>
        <dbReference type="Proteomes" id="UP000035301"/>
    </source>
</evidence>
<sequence>MISVCRLFYKKSKRMKPTIQRLVRDSERMKLLIQQVLKQSTQLLLQVLFPMSCLRFSPIPKVPRLSLMVKKKD</sequence>